<dbReference type="CDD" id="cd02238">
    <property type="entry name" value="cupin_KdgF"/>
    <property type="match status" value="1"/>
</dbReference>
<dbReference type="InterPro" id="IPR052535">
    <property type="entry name" value="Bacilysin_H2HPP_isomerase"/>
</dbReference>
<accession>A0A1H2TA58</accession>
<dbReference type="InterPro" id="IPR011051">
    <property type="entry name" value="RmlC_Cupin_sf"/>
</dbReference>
<gene>
    <name evidence="2" type="ORF">SAMN05444336_101935</name>
</gene>
<keyword evidence="3" id="KW-1185">Reference proteome</keyword>
<dbReference type="InterPro" id="IPR014710">
    <property type="entry name" value="RmlC-like_jellyroll"/>
</dbReference>
<evidence type="ECO:0000259" key="1">
    <source>
        <dbReference type="Pfam" id="PF07883"/>
    </source>
</evidence>
<dbReference type="Pfam" id="PF07883">
    <property type="entry name" value="Cupin_2"/>
    <property type="match status" value="1"/>
</dbReference>
<name>A0A1H2TA58_9RHOB</name>
<dbReference type="SUPFAM" id="SSF51182">
    <property type="entry name" value="RmlC-like cupins"/>
    <property type="match status" value="1"/>
</dbReference>
<organism evidence="2 3">
    <name type="scientific">Albimonas donghaensis</name>
    <dbReference type="NCBI Taxonomy" id="356660"/>
    <lineage>
        <taxon>Bacteria</taxon>
        <taxon>Pseudomonadati</taxon>
        <taxon>Pseudomonadota</taxon>
        <taxon>Alphaproteobacteria</taxon>
        <taxon>Rhodobacterales</taxon>
        <taxon>Paracoccaceae</taxon>
        <taxon>Albimonas</taxon>
    </lineage>
</organism>
<proteinExistence type="predicted"/>
<dbReference type="PANTHER" id="PTHR40112">
    <property type="entry name" value="H2HPP ISOMERASE"/>
    <property type="match status" value="1"/>
</dbReference>
<dbReference type="AlphaFoldDB" id="A0A1H2TA58"/>
<dbReference type="Gene3D" id="2.60.120.10">
    <property type="entry name" value="Jelly Rolls"/>
    <property type="match status" value="1"/>
</dbReference>
<dbReference type="InterPro" id="IPR013096">
    <property type="entry name" value="Cupin_2"/>
</dbReference>
<dbReference type="EMBL" id="FNMZ01000001">
    <property type="protein sequence ID" value="SDW40833.1"/>
    <property type="molecule type" value="Genomic_DNA"/>
</dbReference>
<protein>
    <submittedName>
        <fullName evidence="2">Cupin domain protein</fullName>
    </submittedName>
</protein>
<evidence type="ECO:0000313" key="2">
    <source>
        <dbReference type="EMBL" id="SDW40833.1"/>
    </source>
</evidence>
<dbReference type="Proteomes" id="UP000199118">
    <property type="component" value="Unassembled WGS sequence"/>
</dbReference>
<dbReference type="RefSeq" id="WP_176954616.1">
    <property type="nucleotide sequence ID" value="NZ_FNMZ01000001.1"/>
</dbReference>
<evidence type="ECO:0000313" key="3">
    <source>
        <dbReference type="Proteomes" id="UP000199118"/>
    </source>
</evidence>
<dbReference type="PANTHER" id="PTHR40112:SF1">
    <property type="entry name" value="H2HPP ISOMERASE"/>
    <property type="match status" value="1"/>
</dbReference>
<reference evidence="2 3" key="1">
    <citation type="submission" date="2016-10" db="EMBL/GenBank/DDBJ databases">
        <authorList>
            <person name="de Groot N.N."/>
        </authorList>
    </citation>
    <scope>NUCLEOTIDE SEQUENCE [LARGE SCALE GENOMIC DNA]</scope>
    <source>
        <strain evidence="2 3">DSM 17890</strain>
    </source>
</reference>
<feature type="domain" description="Cupin type-2" evidence="1">
    <location>
        <begin position="35"/>
        <end position="99"/>
    </location>
</feature>
<sequence>MTDLKTVFEDMAPMTPVAGVALRRVSGEQAMIQHAVVAAGAAIPAHSHPNEQFTLVLSGRLRLRLGEGEAAKDYVMVPGEVLHIPGGMVHGGEALEDTVAVDVFAPPAESTGLDAPKG</sequence>